<dbReference type="AlphaFoldDB" id="A0A937D0A8"/>
<gene>
    <name evidence="1" type="ORF">JKG68_26970</name>
</gene>
<dbReference type="RefSeq" id="WP_202064930.1">
    <property type="nucleotide sequence ID" value="NZ_JAEQMY010000091.1"/>
</dbReference>
<reference evidence="1" key="1">
    <citation type="submission" date="2021-01" db="EMBL/GenBank/DDBJ databases">
        <title>Microvirga sp.</title>
        <authorList>
            <person name="Kim M.K."/>
        </authorList>
    </citation>
    <scope>NUCLEOTIDE SEQUENCE</scope>
    <source>
        <strain evidence="1">5420S-16</strain>
    </source>
</reference>
<comment type="caution">
    <text evidence="1">The sequence shown here is derived from an EMBL/GenBank/DDBJ whole genome shotgun (WGS) entry which is preliminary data.</text>
</comment>
<name>A0A937D0A8_9HYPH</name>
<accession>A0A937D0A8</accession>
<evidence type="ECO:0000313" key="1">
    <source>
        <dbReference type="EMBL" id="MBL0407564.1"/>
    </source>
</evidence>
<dbReference type="Proteomes" id="UP000605848">
    <property type="component" value="Unassembled WGS sequence"/>
</dbReference>
<evidence type="ECO:0000313" key="2">
    <source>
        <dbReference type="Proteomes" id="UP000605848"/>
    </source>
</evidence>
<keyword evidence="2" id="KW-1185">Reference proteome</keyword>
<organism evidence="1 2">
    <name type="scientific">Microvirga aerilata</name>
    <dbReference type="NCBI Taxonomy" id="670292"/>
    <lineage>
        <taxon>Bacteria</taxon>
        <taxon>Pseudomonadati</taxon>
        <taxon>Pseudomonadota</taxon>
        <taxon>Alphaproteobacteria</taxon>
        <taxon>Hyphomicrobiales</taxon>
        <taxon>Methylobacteriaceae</taxon>
        <taxon>Microvirga</taxon>
    </lineage>
</organism>
<proteinExistence type="predicted"/>
<dbReference type="EMBL" id="JAEQMY010000091">
    <property type="protein sequence ID" value="MBL0407564.1"/>
    <property type="molecule type" value="Genomic_DNA"/>
</dbReference>
<protein>
    <submittedName>
        <fullName evidence="1">Uncharacterized protein</fullName>
    </submittedName>
</protein>
<sequence>MSCHRQINWSAAMRDLRRERAPRPVVNALVAQSLAFAKACDALRAAQACPLRRDGTYDRSAIMTLAVALARKERAKRPRAAWRTLMSSALKFAWARAKVGPGIGAH</sequence>